<name>A0A4V3XEF0_9APHY</name>
<evidence type="ECO:0000256" key="3">
    <source>
        <dbReference type="ARBA" id="ARBA00022801"/>
    </source>
</evidence>
<dbReference type="InterPro" id="IPR038765">
    <property type="entry name" value="Papain-like_cys_pep_sf"/>
</dbReference>
<evidence type="ECO:0000256" key="4">
    <source>
        <dbReference type="SAM" id="MobiDB-lite"/>
    </source>
</evidence>
<dbReference type="GO" id="GO:0006508">
    <property type="term" value="P:proteolysis"/>
    <property type="evidence" value="ECO:0007669"/>
    <property type="project" value="UniProtKB-KW"/>
</dbReference>
<evidence type="ECO:0000313" key="6">
    <source>
        <dbReference type="EMBL" id="THH13403.1"/>
    </source>
</evidence>
<sequence>MSDPLPVSDHVPHTIDNMTGSHEPHNMNSDGGIQPAANGDPVESIDDCLKIPANVIILLQFPVVVPRGASLDPLVPRVYDAVSCQLPPFSNDVVAPNHPKLYYGKSVSHNIDWAHFHSIPVPSVAFIRSLQDVCGERWKAEYRSVLWHDQTFPLYVLTLWEKLHDLKVWRGAVSWVNHVRDSAVVAKAVDAMFRDRVDLVVEAILDFPLDTVVTINGIATDCMELTTWCSHKWLSDTHIDQMLAILIYDILSHLPISRHQILPMSYTNKIVSIYNLRDTYHAEYPSDARPTRFIHDVGMSLQCGLLRSVGGIFHVNNNHWVALVADVEEKIIYYGDSLDYSASSSSAFDYVAGKVHAQAMAWWLGVHGITGMLFDRLPISRQEDGYSCGLLSLNALAHHYLPKRHPLIHPSYVDVSRMDFLYRIIMLSCQTNSECITSDLTHLRPSTPEPVQLTDSSLEQLQKEFTARLSVSPMKPSHKRSGSPSIADQSRASKVTVTGPGSKGVTPTEKAGLKGYFQPIVWFKTTFQPRRVLKSAEVGSNKAPLRDAKLEGTSVTPTVSDHSAIILIDRLTHGASIRNPQMFPPTTPRTTRTVTTT</sequence>
<feature type="domain" description="Ubiquitin-like protease family profile" evidence="5">
    <location>
        <begin position="213"/>
        <end position="399"/>
    </location>
</feature>
<feature type="region of interest" description="Disordered" evidence="4">
    <location>
        <begin position="577"/>
        <end position="597"/>
    </location>
</feature>
<feature type="region of interest" description="Disordered" evidence="4">
    <location>
        <begin position="469"/>
        <end position="510"/>
    </location>
</feature>
<keyword evidence="7" id="KW-1185">Reference proteome</keyword>
<dbReference type="InterPro" id="IPR003653">
    <property type="entry name" value="Peptidase_C48_C"/>
</dbReference>
<evidence type="ECO:0000313" key="7">
    <source>
        <dbReference type="Proteomes" id="UP000308730"/>
    </source>
</evidence>
<feature type="compositionally biased region" description="Polar residues" evidence="4">
    <location>
        <begin position="482"/>
        <end position="496"/>
    </location>
</feature>
<evidence type="ECO:0000259" key="5">
    <source>
        <dbReference type="PROSITE" id="PS50600"/>
    </source>
</evidence>
<accession>A0A4V3XEF0</accession>
<organism evidence="6 7">
    <name type="scientific">Antrodiella citrinella</name>
    <dbReference type="NCBI Taxonomy" id="2447956"/>
    <lineage>
        <taxon>Eukaryota</taxon>
        <taxon>Fungi</taxon>
        <taxon>Dikarya</taxon>
        <taxon>Basidiomycota</taxon>
        <taxon>Agaricomycotina</taxon>
        <taxon>Agaricomycetes</taxon>
        <taxon>Polyporales</taxon>
        <taxon>Steccherinaceae</taxon>
        <taxon>Antrodiella</taxon>
    </lineage>
</organism>
<feature type="compositionally biased region" description="Low complexity" evidence="4">
    <location>
        <begin position="588"/>
        <end position="597"/>
    </location>
</feature>
<dbReference type="GO" id="GO:0019783">
    <property type="term" value="F:ubiquitin-like protein peptidase activity"/>
    <property type="evidence" value="ECO:0007669"/>
    <property type="project" value="UniProtKB-ARBA"/>
</dbReference>
<dbReference type="SUPFAM" id="SSF54001">
    <property type="entry name" value="Cysteine proteinases"/>
    <property type="match status" value="1"/>
</dbReference>
<feature type="compositionally biased region" description="Polar residues" evidence="4">
    <location>
        <begin position="16"/>
        <end position="31"/>
    </location>
</feature>
<dbReference type="EMBL" id="SGPM01001074">
    <property type="protein sequence ID" value="THH13403.1"/>
    <property type="molecule type" value="Genomic_DNA"/>
</dbReference>
<keyword evidence="2" id="KW-0645">Protease</keyword>
<comment type="caution">
    <text evidence="6">The sequence shown here is derived from an EMBL/GenBank/DDBJ whole genome shotgun (WGS) entry which is preliminary data.</text>
</comment>
<proteinExistence type="inferred from homology"/>
<gene>
    <name evidence="6" type="ORF">EUX98_g9730</name>
</gene>
<evidence type="ECO:0000256" key="2">
    <source>
        <dbReference type="ARBA" id="ARBA00022670"/>
    </source>
</evidence>
<dbReference type="Proteomes" id="UP000308730">
    <property type="component" value="Unassembled WGS sequence"/>
</dbReference>
<evidence type="ECO:0000256" key="1">
    <source>
        <dbReference type="ARBA" id="ARBA00005234"/>
    </source>
</evidence>
<dbReference type="AlphaFoldDB" id="A0A4V3XEF0"/>
<protein>
    <recommendedName>
        <fullName evidence="5">Ubiquitin-like protease family profile domain-containing protein</fullName>
    </recommendedName>
</protein>
<dbReference type="PROSITE" id="PS50600">
    <property type="entry name" value="ULP_PROTEASE"/>
    <property type="match status" value="1"/>
</dbReference>
<dbReference type="Gene3D" id="3.40.395.10">
    <property type="entry name" value="Adenoviral Proteinase, Chain A"/>
    <property type="match status" value="1"/>
</dbReference>
<keyword evidence="3" id="KW-0378">Hydrolase</keyword>
<dbReference type="GO" id="GO:0008234">
    <property type="term" value="F:cysteine-type peptidase activity"/>
    <property type="evidence" value="ECO:0007669"/>
    <property type="project" value="InterPro"/>
</dbReference>
<reference evidence="6 7" key="1">
    <citation type="submission" date="2019-02" db="EMBL/GenBank/DDBJ databases">
        <title>Genome sequencing of the rare red list fungi Antrodiella citrinella (Flaviporus citrinellus).</title>
        <authorList>
            <person name="Buettner E."/>
            <person name="Kellner H."/>
        </authorList>
    </citation>
    <scope>NUCLEOTIDE SEQUENCE [LARGE SCALE GENOMIC DNA]</scope>
    <source>
        <strain evidence="6 7">DSM 108506</strain>
    </source>
</reference>
<comment type="similarity">
    <text evidence="1">Belongs to the peptidase C48 family.</text>
</comment>
<feature type="region of interest" description="Disordered" evidence="4">
    <location>
        <begin position="1"/>
        <end position="39"/>
    </location>
</feature>
<dbReference type="OrthoDB" id="2754401at2759"/>